<dbReference type="SMART" id="SM01079">
    <property type="entry name" value="CHASE"/>
    <property type="match status" value="1"/>
</dbReference>
<accession>A0A841SWR9</accession>
<evidence type="ECO:0000313" key="10">
    <source>
        <dbReference type="Proteomes" id="UP000535838"/>
    </source>
</evidence>
<evidence type="ECO:0000259" key="7">
    <source>
        <dbReference type="PROSITE" id="PS50883"/>
    </source>
</evidence>
<dbReference type="Gene3D" id="3.20.20.450">
    <property type="entry name" value="EAL domain"/>
    <property type="match status" value="1"/>
</dbReference>
<dbReference type="CDD" id="cd01948">
    <property type="entry name" value="EAL"/>
    <property type="match status" value="1"/>
</dbReference>
<feature type="domain" description="GGDEF" evidence="8">
    <location>
        <begin position="353"/>
        <end position="486"/>
    </location>
</feature>
<evidence type="ECO:0000256" key="2">
    <source>
        <dbReference type="ARBA" id="ARBA00022692"/>
    </source>
</evidence>
<dbReference type="AlphaFoldDB" id="A0A841SWR9"/>
<dbReference type="PANTHER" id="PTHR44757">
    <property type="entry name" value="DIGUANYLATE CYCLASE DGCP"/>
    <property type="match status" value="1"/>
</dbReference>
<dbReference type="SMART" id="SM00267">
    <property type="entry name" value="GGDEF"/>
    <property type="match status" value="1"/>
</dbReference>
<dbReference type="Pfam" id="PF00563">
    <property type="entry name" value="EAL"/>
    <property type="match status" value="1"/>
</dbReference>
<evidence type="ECO:0000256" key="5">
    <source>
        <dbReference type="SAM" id="Phobius"/>
    </source>
</evidence>
<gene>
    <name evidence="9" type="ORF">H7B67_09275</name>
</gene>
<protein>
    <submittedName>
        <fullName evidence="9">EAL domain-containing protein</fullName>
    </submittedName>
</protein>
<dbReference type="InterPro" id="IPR043128">
    <property type="entry name" value="Rev_trsase/Diguanyl_cyclase"/>
</dbReference>
<dbReference type="GO" id="GO:0003824">
    <property type="term" value="F:catalytic activity"/>
    <property type="evidence" value="ECO:0007669"/>
    <property type="project" value="UniProtKB-ARBA"/>
</dbReference>
<evidence type="ECO:0000256" key="1">
    <source>
        <dbReference type="ARBA" id="ARBA00004370"/>
    </source>
</evidence>
<dbReference type="SUPFAM" id="SSF141868">
    <property type="entry name" value="EAL domain-like"/>
    <property type="match status" value="1"/>
</dbReference>
<dbReference type="Gene3D" id="3.30.450.350">
    <property type="entry name" value="CHASE domain"/>
    <property type="match status" value="1"/>
</dbReference>
<dbReference type="Pfam" id="PF03924">
    <property type="entry name" value="CHASE"/>
    <property type="match status" value="1"/>
</dbReference>
<dbReference type="InterPro" id="IPR029787">
    <property type="entry name" value="Nucleotide_cyclase"/>
</dbReference>
<dbReference type="CDD" id="cd01949">
    <property type="entry name" value="GGDEF"/>
    <property type="match status" value="1"/>
</dbReference>
<dbReference type="Proteomes" id="UP000535838">
    <property type="component" value="Unassembled WGS sequence"/>
</dbReference>
<dbReference type="EMBL" id="JACJVQ010000006">
    <property type="protein sequence ID" value="MBB6634300.1"/>
    <property type="molecule type" value="Genomic_DNA"/>
</dbReference>
<dbReference type="InterPro" id="IPR035919">
    <property type="entry name" value="EAL_sf"/>
</dbReference>
<dbReference type="GO" id="GO:0016020">
    <property type="term" value="C:membrane"/>
    <property type="evidence" value="ECO:0007669"/>
    <property type="project" value="UniProtKB-SubCell"/>
</dbReference>
<dbReference type="Gene3D" id="3.30.70.270">
    <property type="match status" value="1"/>
</dbReference>
<dbReference type="RefSeq" id="WP_185119523.1">
    <property type="nucleotide sequence ID" value="NZ_JACJVQ010000006.1"/>
</dbReference>
<sequence length="762" mass="85157">MRRATRRRLLAVHSSSASIGLWILLAVLALILGSLIVLFNNAYKQRVFKEIYSDTAYGLNARASALSSAIGVRLNLAKGIRAFVSEELEHSETVSPSRFESFASSYANGTPGIRNVSVYPNGIAEMVYPTRGNQALLGVDLFHHRDPAVRENAERTRLTGEMTLLGPIELAQGGVGILSRQSVYSDGRFWGFVSVVLDLPPILEEAGLYNENKGTELAVRANGRMLIGRPESFVDPKHYETVDLPDGDWEIAAAPTASRLDSVASKLRVTQAICWAGLLLILLFLYSQFTQKSKLRHLVAERTRGLEDANRQLEATYRELAVTAYRDAVTGLRNRASFNETLGSWIEGDSSGDRMALLYLDLDQFKMINDTLGHAYGDILLKEIGGRIGGILTEEQTLFRIGGDELTILARNLGSIDQVREFARRLCELFREPYCLRDTECFITASIGIALYPDHGKDSSTLVRNADLAMYRAKEEGKNQYRFYDMTLNPNAKESMEIASSLRRALEKDEFLVYYQPQVEARSGKLTGLEALIRWRHPAKGLVPPNAFIPIAEETGLILPISERVLQLVCAQSKAWQQAGLPPIRIAVNLSARQFAQKDFAARICEIVEGYGLNPSCLELEITENMAMKDEMQTVLQEIRDKGFLLSIDDFGMQYSSLNYLKKLPVHKIKIDRSFIGGISRDRKDEAIIAAMLNIADRLGLTVIAEGVETREQLEFLRANNCHAIQGYIFCKPQPPEEIQEWLRRSNIESNVIEPGGGWRAE</sequence>
<feature type="domain" description="EAL" evidence="7">
    <location>
        <begin position="495"/>
        <end position="747"/>
    </location>
</feature>
<dbReference type="InterPro" id="IPR006189">
    <property type="entry name" value="CHASE_dom"/>
</dbReference>
<dbReference type="PROSITE" id="PS50887">
    <property type="entry name" value="GGDEF"/>
    <property type="match status" value="1"/>
</dbReference>
<feature type="transmembrane region" description="Helical" evidence="5">
    <location>
        <begin position="21"/>
        <end position="39"/>
    </location>
</feature>
<dbReference type="PANTHER" id="PTHR44757:SF2">
    <property type="entry name" value="BIOFILM ARCHITECTURE MAINTENANCE PROTEIN MBAA"/>
    <property type="match status" value="1"/>
</dbReference>
<keyword evidence="10" id="KW-1185">Reference proteome</keyword>
<dbReference type="NCBIfam" id="TIGR00254">
    <property type="entry name" value="GGDEF"/>
    <property type="match status" value="1"/>
</dbReference>
<dbReference type="PROSITE" id="PS50883">
    <property type="entry name" value="EAL"/>
    <property type="match status" value="1"/>
</dbReference>
<evidence type="ECO:0000256" key="4">
    <source>
        <dbReference type="ARBA" id="ARBA00023136"/>
    </source>
</evidence>
<dbReference type="InterPro" id="IPR052155">
    <property type="entry name" value="Biofilm_reg_signaling"/>
</dbReference>
<evidence type="ECO:0000313" key="9">
    <source>
        <dbReference type="EMBL" id="MBB6634300.1"/>
    </source>
</evidence>
<dbReference type="SMART" id="SM00052">
    <property type="entry name" value="EAL"/>
    <property type="match status" value="1"/>
</dbReference>
<dbReference type="PROSITE" id="PS50839">
    <property type="entry name" value="CHASE"/>
    <property type="match status" value="1"/>
</dbReference>
<keyword evidence="2 5" id="KW-0812">Transmembrane</keyword>
<dbReference type="InterPro" id="IPR001633">
    <property type="entry name" value="EAL_dom"/>
</dbReference>
<comment type="caution">
    <text evidence="9">The sequence shown here is derived from an EMBL/GenBank/DDBJ whole genome shotgun (WGS) entry which is preliminary data.</text>
</comment>
<organism evidence="9 10">
    <name type="scientific">Cohnella thailandensis</name>
    <dbReference type="NCBI Taxonomy" id="557557"/>
    <lineage>
        <taxon>Bacteria</taxon>
        <taxon>Bacillati</taxon>
        <taxon>Bacillota</taxon>
        <taxon>Bacilli</taxon>
        <taxon>Bacillales</taxon>
        <taxon>Paenibacillaceae</taxon>
        <taxon>Cohnella</taxon>
    </lineage>
</organism>
<dbReference type="InterPro" id="IPR000160">
    <property type="entry name" value="GGDEF_dom"/>
</dbReference>
<keyword evidence="3 5" id="KW-1133">Transmembrane helix</keyword>
<name>A0A841SWR9_9BACL</name>
<dbReference type="InterPro" id="IPR042240">
    <property type="entry name" value="CHASE_sf"/>
</dbReference>
<evidence type="ECO:0000256" key="3">
    <source>
        <dbReference type="ARBA" id="ARBA00022989"/>
    </source>
</evidence>
<dbReference type="SUPFAM" id="SSF55073">
    <property type="entry name" value="Nucleotide cyclase"/>
    <property type="match status" value="1"/>
</dbReference>
<evidence type="ECO:0000259" key="6">
    <source>
        <dbReference type="PROSITE" id="PS50839"/>
    </source>
</evidence>
<comment type="subcellular location">
    <subcellularLocation>
        <location evidence="1">Membrane</location>
    </subcellularLocation>
</comment>
<evidence type="ECO:0000259" key="8">
    <source>
        <dbReference type="PROSITE" id="PS50887"/>
    </source>
</evidence>
<dbReference type="FunFam" id="3.20.20.450:FF:000001">
    <property type="entry name" value="Cyclic di-GMP phosphodiesterase yahA"/>
    <property type="match status" value="1"/>
</dbReference>
<keyword evidence="4 5" id="KW-0472">Membrane</keyword>
<feature type="domain" description="CHASE" evidence="6">
    <location>
        <begin position="126"/>
        <end position="208"/>
    </location>
</feature>
<proteinExistence type="predicted"/>
<dbReference type="Pfam" id="PF00990">
    <property type="entry name" value="GGDEF"/>
    <property type="match status" value="1"/>
</dbReference>
<dbReference type="GO" id="GO:0007165">
    <property type="term" value="P:signal transduction"/>
    <property type="evidence" value="ECO:0007669"/>
    <property type="project" value="UniProtKB-ARBA"/>
</dbReference>
<reference evidence="9 10" key="1">
    <citation type="submission" date="2020-08" db="EMBL/GenBank/DDBJ databases">
        <title>Cohnella phylogeny.</title>
        <authorList>
            <person name="Dunlap C."/>
        </authorList>
    </citation>
    <scope>NUCLEOTIDE SEQUENCE [LARGE SCALE GENOMIC DNA]</scope>
    <source>
        <strain evidence="9 10">DSM 25241</strain>
    </source>
</reference>